<evidence type="ECO:0000313" key="2">
    <source>
        <dbReference type="EMBL" id="NGZ43828.1"/>
    </source>
</evidence>
<accession>A0ABX0EUU4</accession>
<proteinExistence type="predicted"/>
<keyword evidence="1" id="KW-0812">Transmembrane</keyword>
<organism evidence="2 3">
    <name type="scientific">Aquirufa beregesia</name>
    <dbReference type="NCBI Taxonomy" id="2516556"/>
    <lineage>
        <taxon>Bacteria</taxon>
        <taxon>Pseudomonadati</taxon>
        <taxon>Bacteroidota</taxon>
        <taxon>Cytophagia</taxon>
        <taxon>Cytophagales</taxon>
        <taxon>Flectobacillaceae</taxon>
        <taxon>Aquirufa</taxon>
    </lineage>
</organism>
<dbReference type="EMBL" id="SEWW01000002">
    <property type="protein sequence ID" value="NGZ43828.1"/>
    <property type="molecule type" value="Genomic_DNA"/>
</dbReference>
<dbReference type="InterPro" id="IPR045691">
    <property type="entry name" value="DUF6056"/>
</dbReference>
<feature type="transmembrane region" description="Helical" evidence="1">
    <location>
        <begin position="146"/>
        <end position="169"/>
    </location>
</feature>
<dbReference type="RefSeq" id="WP_166229499.1">
    <property type="nucleotide sequence ID" value="NZ_CBCSIJ010000004.1"/>
</dbReference>
<protein>
    <submittedName>
        <fullName evidence="2">Uncharacterized protein</fullName>
    </submittedName>
</protein>
<keyword evidence="3" id="KW-1185">Reference proteome</keyword>
<feature type="transmembrane region" description="Helical" evidence="1">
    <location>
        <begin position="92"/>
        <end position="112"/>
    </location>
</feature>
<feature type="transmembrane region" description="Helical" evidence="1">
    <location>
        <begin position="363"/>
        <end position="381"/>
    </location>
</feature>
<dbReference type="Proteomes" id="UP001318301">
    <property type="component" value="Unassembled WGS sequence"/>
</dbReference>
<evidence type="ECO:0000256" key="1">
    <source>
        <dbReference type="SAM" id="Phobius"/>
    </source>
</evidence>
<evidence type="ECO:0000313" key="3">
    <source>
        <dbReference type="Proteomes" id="UP001318301"/>
    </source>
</evidence>
<feature type="transmembrane region" description="Helical" evidence="1">
    <location>
        <begin position="333"/>
        <end position="351"/>
    </location>
</feature>
<sequence length="462" mass="53208">MMPNTLAPKTDVKPFVLLLLGLLFWGMMAYLMGSMAIANGPNITDDFCFAWVGKEYGILGGAYQYYIGWSGRYFGNVILHLNPLIFSPDFDYFTWGTWSVMALGLANAIYLSKNIYQKPWWNPTVLWSALIFQAIGWYTIPGFYEWYFWFSGLFYALSFQLVILFFNLYYFEKAKWIRFFILPLVLFFLIGSSEITMIFFSAVFGCLQLYRVIKNKRIEPELWVLGFVWLIGLALVILAPGNAIRATKHIALVDGLVEAAKNAVHQFYLFLKEPLFWLMNVWIILFGTGKKQEYPLSWPLFFGLFGILILGYYLSFLPISLALDETGIPNRTLSLLFMYLLLGSSYLSFVLHQKLPWSLSSKAQFPIQLIIMLLILPMMHFSKSAYLMATEISSGTAFQFAKEQRARFVALQQNKAESVEIAAIQTKSAFLFNEEISTDSSHLWCKCIAKYYGKKQVRLKNN</sequence>
<dbReference type="Pfam" id="PF19528">
    <property type="entry name" value="DUF6056"/>
    <property type="match status" value="1"/>
</dbReference>
<feature type="transmembrane region" description="Helical" evidence="1">
    <location>
        <begin position="181"/>
        <end position="210"/>
    </location>
</feature>
<name>A0ABX0EUU4_9BACT</name>
<feature type="transmembrane region" description="Helical" evidence="1">
    <location>
        <begin position="300"/>
        <end position="321"/>
    </location>
</feature>
<comment type="caution">
    <text evidence="2">The sequence shown here is derived from an EMBL/GenBank/DDBJ whole genome shotgun (WGS) entry which is preliminary data.</text>
</comment>
<keyword evidence="1" id="KW-1133">Transmembrane helix</keyword>
<feature type="transmembrane region" description="Helical" evidence="1">
    <location>
        <begin position="222"/>
        <end position="246"/>
    </location>
</feature>
<feature type="transmembrane region" description="Helical" evidence="1">
    <location>
        <begin position="267"/>
        <end position="288"/>
    </location>
</feature>
<gene>
    <name evidence="2" type="ORF">EWU23_04995</name>
</gene>
<keyword evidence="1" id="KW-0472">Membrane</keyword>
<reference evidence="2 3" key="1">
    <citation type="submission" date="2019-02" db="EMBL/GenBank/DDBJ databases">
        <title>Genome of a new Bacteroidetes strain.</title>
        <authorList>
            <person name="Pitt A."/>
        </authorList>
    </citation>
    <scope>NUCLEOTIDE SEQUENCE [LARGE SCALE GENOMIC DNA]</scope>
    <source>
        <strain evidence="2 3">50C-KIRBA</strain>
    </source>
</reference>
<feature type="transmembrane region" description="Helical" evidence="1">
    <location>
        <begin position="124"/>
        <end position="140"/>
    </location>
</feature>